<dbReference type="AlphaFoldDB" id="S9V0Y2"/>
<dbReference type="EMBL" id="ATMH01000457">
    <property type="protein sequence ID" value="EPY36687.1"/>
    <property type="molecule type" value="Genomic_DNA"/>
</dbReference>
<organism evidence="4 6">
    <name type="scientific">Strigomonas culicis</name>
    <dbReference type="NCBI Taxonomy" id="28005"/>
    <lineage>
        <taxon>Eukaryota</taxon>
        <taxon>Discoba</taxon>
        <taxon>Euglenozoa</taxon>
        <taxon>Kinetoplastea</taxon>
        <taxon>Metakinetoplastina</taxon>
        <taxon>Trypanosomatida</taxon>
        <taxon>Trypanosomatidae</taxon>
        <taxon>Strigomonadinae</taxon>
        <taxon>Strigomonas</taxon>
    </lineage>
</organism>
<proteinExistence type="predicted"/>
<protein>
    <submittedName>
        <fullName evidence="4">Centrosomal protein 76kDa</fullName>
    </submittedName>
</protein>
<dbReference type="Pfam" id="PF15627">
    <property type="entry name" value="CEP76-C2"/>
    <property type="match status" value="1"/>
</dbReference>
<dbReference type="InterPro" id="IPR035892">
    <property type="entry name" value="C2_domain_sf"/>
</dbReference>
<comment type="subcellular location">
    <subcellularLocation>
        <location evidence="1">Cytoplasm</location>
        <location evidence="1">Cytoskeleton</location>
        <location evidence="1">Microtubule organizing center</location>
        <location evidence="1">Centrosome</location>
    </subcellularLocation>
</comment>
<dbReference type="EMBL" id="ATMH01008946">
    <property type="protein sequence ID" value="EPY20551.1"/>
    <property type="molecule type" value="Genomic_DNA"/>
</dbReference>
<name>S9V0Y2_9TRYP</name>
<evidence type="ECO:0000256" key="1">
    <source>
        <dbReference type="ARBA" id="ARBA00004300"/>
    </source>
</evidence>
<evidence type="ECO:0000313" key="6">
    <source>
        <dbReference type="Proteomes" id="UP000015354"/>
    </source>
</evidence>
<feature type="domain" description="C2" evidence="3">
    <location>
        <begin position="76"/>
        <end position="212"/>
    </location>
</feature>
<evidence type="ECO:0000313" key="5">
    <source>
        <dbReference type="EMBL" id="EPY36687.1"/>
    </source>
</evidence>
<dbReference type="PANTHER" id="PTHR46436">
    <property type="entry name" value="CENTROSOMAL PROTEIN OF 76 KDA"/>
    <property type="match status" value="1"/>
</dbReference>
<reference evidence="4 6" key="1">
    <citation type="journal article" date="2013" name="PLoS ONE">
        <title>Predicting the Proteins of Angomonas deanei, Strigomonas culicis and Their Respective Endosymbionts Reveals New Aspects of the Trypanosomatidae Family.</title>
        <authorList>
            <person name="Motta M.C."/>
            <person name="Martins A.C."/>
            <person name="de Souza S.S."/>
            <person name="Catta-Preta C.M."/>
            <person name="Silva R."/>
            <person name="Klein C.C."/>
            <person name="de Almeida L.G."/>
            <person name="de Lima Cunha O."/>
            <person name="Ciapina L.P."/>
            <person name="Brocchi M."/>
            <person name="Colabardini A.C."/>
            <person name="de Araujo Lima B."/>
            <person name="Machado C.R."/>
            <person name="de Almeida Soares C.M."/>
            <person name="Probst C.M."/>
            <person name="de Menezes C.B."/>
            <person name="Thompson C.E."/>
            <person name="Bartholomeu D.C."/>
            <person name="Gradia D.F."/>
            <person name="Pavoni D.P."/>
            <person name="Grisard E.C."/>
            <person name="Fantinatti-Garboggini F."/>
            <person name="Marchini F.K."/>
            <person name="Rodrigues-Luiz G.F."/>
            <person name="Wagner G."/>
            <person name="Goldman G.H."/>
            <person name="Fietto J.L."/>
            <person name="Elias M.C."/>
            <person name="Goldman M.H."/>
            <person name="Sagot M.F."/>
            <person name="Pereira M."/>
            <person name="Stoco P.H."/>
            <person name="de Mendonca-Neto R.P."/>
            <person name="Teixeira S.M."/>
            <person name="Maciel T.E."/>
            <person name="de Oliveira Mendes T.A."/>
            <person name="Urmenyi T.P."/>
            <person name="de Souza W."/>
            <person name="Schenkman S."/>
            <person name="de Vasconcelos A.T."/>
        </authorList>
    </citation>
    <scope>NUCLEOTIDE SEQUENCE [LARGE SCALE GENOMIC DNA]</scope>
</reference>
<dbReference type="Pfam" id="PF24656">
    <property type="entry name" value="CEPT76_peptidase"/>
    <property type="match status" value="1"/>
</dbReference>
<dbReference type="GO" id="GO:0005813">
    <property type="term" value="C:centrosome"/>
    <property type="evidence" value="ECO:0007669"/>
    <property type="project" value="UniProtKB-SubCell"/>
</dbReference>
<dbReference type="Gene3D" id="2.60.40.150">
    <property type="entry name" value="C2 domain"/>
    <property type="match status" value="1"/>
</dbReference>
<keyword evidence="6" id="KW-1185">Reference proteome</keyword>
<comment type="caution">
    <text evidence="4">The sequence shown here is derived from an EMBL/GenBank/DDBJ whole genome shotgun (WGS) entry which is preliminary data.</text>
</comment>
<dbReference type="SUPFAM" id="SSF49562">
    <property type="entry name" value="C2 domain (Calcium/lipid-binding domain, CaLB)"/>
    <property type="match status" value="1"/>
</dbReference>
<dbReference type="Pfam" id="PF24654">
    <property type="entry name" value="CEP76_N"/>
    <property type="match status" value="1"/>
</dbReference>
<evidence type="ECO:0000256" key="2">
    <source>
        <dbReference type="ARBA" id="ARBA00022490"/>
    </source>
</evidence>
<dbReference type="PANTHER" id="PTHR46436:SF1">
    <property type="entry name" value="CENTROSOMAL PROTEIN OF 76 KDA"/>
    <property type="match status" value="1"/>
</dbReference>
<dbReference type="InterPro" id="IPR056289">
    <property type="entry name" value="CEP76_N"/>
</dbReference>
<dbReference type="Proteomes" id="UP000015354">
    <property type="component" value="Unassembled WGS sequence"/>
</dbReference>
<dbReference type="InterPro" id="IPR056288">
    <property type="entry name" value="CEP76_C"/>
</dbReference>
<dbReference type="InterPro" id="IPR028926">
    <property type="entry name" value="CEP76-C2"/>
</dbReference>
<dbReference type="PROSITE" id="PS50004">
    <property type="entry name" value="C2"/>
    <property type="match status" value="1"/>
</dbReference>
<dbReference type="OrthoDB" id="5527234at2759"/>
<dbReference type="InterPro" id="IPR052299">
    <property type="entry name" value="CEP76"/>
</dbReference>
<dbReference type="InterPro" id="IPR000008">
    <property type="entry name" value="C2_dom"/>
</dbReference>
<dbReference type="InterPro" id="IPR056290">
    <property type="entry name" value="CEPT76/DRC7_peptidase-like_dom"/>
</dbReference>
<evidence type="ECO:0000259" key="3">
    <source>
        <dbReference type="PROSITE" id="PS50004"/>
    </source>
</evidence>
<sequence>MTSEGAIVSPERLDEMKSAIHSFLAKSNVYDSIRDIVDTYVSENKDSAIQADSPSDIMRIIKEKGILNELVSKLKSGPGLAPSKKSKQFAFVEGECYLHARLTGGRAFVDNVDLMPSALKNYSLFVCVHFGSQRFRSSPTNCSTDPKFDDDFLFNIEASSLGYSSSDLIEVPYPLHIAVFRESKLDNVAELLGENMCDWRKVLRSNFLSLTIELCGRNAGVPAGIVELQLELLPGSKTQYSENEISSRLEKQRLAILTADREFLLYARRWWSEYQSARETHKDRKVKVFASTSNGRMVPVTHFVSPMQAECHLSSPLDAARFVSLFKVLNEHSETPLQSIENETGSGWLSASVFLSQRQGSQCNHATLLCSLLLGFSLDAFCAMGTSRNGNVVMFVVTLSRDSSGVAQATIWDPVSGERNPVNGAHAFATVDCLFNGKSFFANFQASNSLLTASFEVENEELWKPLNPLKLRIVPKIPHAPILCQDVRVPEMEKSLEMGLREYLIARRNSMGVMTQFNDDLSYALAQALQSYERQRRSGQSDASSFFELCVRGVLGPGKTFKAIPVNVSHENVGVIMDIIQSSDAGKEIVETVADDVKFALRVQMFPFPEGVRSVWVLLAVAYRNKPSE</sequence>
<keyword evidence="2" id="KW-0963">Cytoplasm</keyword>
<accession>S9V0Y2</accession>
<reference evidence="4" key="2">
    <citation type="submission" date="2013-03" db="EMBL/GenBank/DDBJ databases">
        <authorList>
            <person name="Motta M.C.M."/>
            <person name="Martins A.C.A."/>
            <person name="Preta C.M.C.C."/>
            <person name="Silva R."/>
            <person name="de Souza S.S."/>
            <person name="Klein C.C."/>
            <person name="de Almeida L.G.P."/>
            <person name="Cunha O.L."/>
            <person name="Colabardini A.C."/>
            <person name="Lima B.A."/>
            <person name="Machado C.R."/>
            <person name="Soares C.M.A."/>
            <person name="de Menezes C.B.A."/>
            <person name="Bartolomeu D.C."/>
            <person name="Grisard E.C."/>
            <person name="Fantinatti-Garboggini F."/>
            <person name="Rodrigues-Luiz G.F."/>
            <person name="Wagner G."/>
            <person name="Goldman G.H."/>
            <person name="Fietto J.L.R."/>
            <person name="Ciapina L.P."/>
            <person name="Brocchi M."/>
            <person name="Elias M.C."/>
            <person name="Goldman M.H.S."/>
            <person name="Sagot M.-F."/>
            <person name="Pereira M."/>
            <person name="Stoco P.H."/>
            <person name="Teixeira S.M.R."/>
            <person name="de Mendonca-Neto R.P."/>
            <person name="Maciel T.E.F."/>
            <person name="Mendes T.A.O."/>
            <person name="Urmenyi T.P."/>
            <person name="Teixeira M.M.G."/>
            <person name="de Camargo E.F.P."/>
            <person name="de Sousa W."/>
            <person name="Schenkman S."/>
            <person name="de Vasconcelos A.T.R."/>
        </authorList>
    </citation>
    <scope>NUCLEOTIDE SEQUENCE</scope>
</reference>
<gene>
    <name evidence="5" type="ORF">STCU_00457</name>
    <name evidence="4" type="ORF">STCU_08946</name>
</gene>
<dbReference type="Pfam" id="PF24652">
    <property type="entry name" value="CEP76_C"/>
    <property type="match status" value="1"/>
</dbReference>
<evidence type="ECO:0000313" key="4">
    <source>
        <dbReference type="EMBL" id="EPY20551.1"/>
    </source>
</evidence>